<keyword evidence="6 8" id="KW-0472">Membrane</keyword>
<evidence type="ECO:0000256" key="8">
    <source>
        <dbReference type="PROSITE-ProRule" id="PRU01360"/>
    </source>
</evidence>
<keyword evidence="7 8" id="KW-0998">Cell outer membrane</keyword>
<dbReference type="InterPro" id="IPR012910">
    <property type="entry name" value="Plug_dom"/>
</dbReference>
<comment type="subcellular location">
    <subcellularLocation>
        <location evidence="1 8">Cell outer membrane</location>
        <topology evidence="1 8">Multi-pass membrane protein</topology>
    </subcellularLocation>
</comment>
<dbReference type="Pfam" id="PF00593">
    <property type="entry name" value="TonB_dep_Rec_b-barrel"/>
    <property type="match status" value="1"/>
</dbReference>
<keyword evidence="2 8" id="KW-0813">Transport</keyword>
<evidence type="ECO:0000256" key="10">
    <source>
        <dbReference type="SAM" id="SignalP"/>
    </source>
</evidence>
<gene>
    <name evidence="13" type="ORF">OCL97_09385</name>
</gene>
<reference evidence="13 14" key="1">
    <citation type="submission" date="2022-09" db="EMBL/GenBank/DDBJ databases">
        <title>New species of Phenylobacterium.</title>
        <authorList>
            <person name="Mieszkin S."/>
        </authorList>
    </citation>
    <scope>NUCLEOTIDE SEQUENCE [LARGE SCALE GENOMIC DNA]</scope>
    <source>
        <strain evidence="13 14">HK31-G</strain>
    </source>
</reference>
<dbReference type="Gene3D" id="2.170.130.10">
    <property type="entry name" value="TonB-dependent receptor, plug domain"/>
    <property type="match status" value="1"/>
</dbReference>
<dbReference type="InterPro" id="IPR037066">
    <property type="entry name" value="Plug_dom_sf"/>
</dbReference>
<evidence type="ECO:0000256" key="3">
    <source>
        <dbReference type="ARBA" id="ARBA00022452"/>
    </source>
</evidence>
<keyword evidence="5 9" id="KW-0798">TonB box</keyword>
<comment type="similarity">
    <text evidence="8 9">Belongs to the TonB-dependent receptor family.</text>
</comment>
<feature type="signal peptide" evidence="10">
    <location>
        <begin position="1"/>
        <end position="23"/>
    </location>
</feature>
<evidence type="ECO:0000256" key="9">
    <source>
        <dbReference type="RuleBase" id="RU003357"/>
    </source>
</evidence>
<evidence type="ECO:0000256" key="2">
    <source>
        <dbReference type="ARBA" id="ARBA00022448"/>
    </source>
</evidence>
<keyword evidence="13" id="KW-0675">Receptor</keyword>
<feature type="domain" description="TonB-dependent receptor-like beta-barrel" evidence="11">
    <location>
        <begin position="288"/>
        <end position="669"/>
    </location>
</feature>
<protein>
    <submittedName>
        <fullName evidence="13">TonB-dependent receptor</fullName>
    </submittedName>
</protein>
<sequence>MRAKTLLLAAVGVSALCAGQAMAEDVGGPTVSELVVTGAPYAVSLDSATTHINIITQEQLATAPPVGIGDLLNGMPGIRSTSYSPGASRPIIRGLSGPRVLILQNGVGLVDASSLSPDHAVASDPGDASRIEILRGPSTLAYGGSAIGGVVNILDERVPSAAAQGGADGHVSASYGSGDDSYAVSAGLKAGQGPWVVALDAVRRESGDYDTPVNPVSTHYEAANGVTALPDRAVRNTDVDLTAYGAGVSYVGEAGFIGASIKRTETRYGVPFPQIVQVGPPPEEGPVFIDLKQTRYDLRGETALDQGPFETVRASVGYADYEHQEIEVDTGAVGTTFLSKGAEGRIELVQRERDGWKGAFGLQVLGRDFQALGGEAFIPAVEIGELGAFMLQRLDRDAWGVEGGLRVDTRTLEADLRGRPTSDAAAGDGINWATASGKQDFTNASASVAVFWRPASAWFLGLSLAHNARAPTEFELFADGPHGGTGSYEIGDPTLDAEQVTSLEATLRWTGENGKVEAHLYRAAYQGFIDEARTGDMVDDAGALDPAGELPVVRFIQSDATFYGGEVEGTYDVWRHGDGVLALQGAYDYVHGRTDSWPPARIPPYSVTGRMVWTAPRLDAQVEVRYVGKQDRVSTFEPPTEAYTLLSARLSYRPLADQDFRVFLDGRNLTNEEAREHASFLKDIAPLPGRTLRAGVTYSF</sequence>
<dbReference type="SUPFAM" id="SSF56935">
    <property type="entry name" value="Porins"/>
    <property type="match status" value="1"/>
</dbReference>
<comment type="caution">
    <text evidence="13">The sequence shown here is derived from an EMBL/GenBank/DDBJ whole genome shotgun (WGS) entry which is preliminary data.</text>
</comment>
<evidence type="ECO:0000313" key="13">
    <source>
        <dbReference type="EMBL" id="MFD3264171.1"/>
    </source>
</evidence>
<evidence type="ECO:0000256" key="1">
    <source>
        <dbReference type="ARBA" id="ARBA00004571"/>
    </source>
</evidence>
<dbReference type="RefSeq" id="WP_377369620.1">
    <property type="nucleotide sequence ID" value="NZ_JAOTJD010000015.1"/>
</dbReference>
<dbReference type="InterPro" id="IPR000531">
    <property type="entry name" value="Beta-barrel_TonB"/>
</dbReference>
<evidence type="ECO:0000256" key="7">
    <source>
        <dbReference type="ARBA" id="ARBA00023237"/>
    </source>
</evidence>
<dbReference type="InterPro" id="IPR039426">
    <property type="entry name" value="TonB-dep_rcpt-like"/>
</dbReference>
<dbReference type="PANTHER" id="PTHR30069">
    <property type="entry name" value="TONB-DEPENDENT OUTER MEMBRANE RECEPTOR"/>
    <property type="match status" value="1"/>
</dbReference>
<keyword evidence="4 8" id="KW-0812">Transmembrane</keyword>
<dbReference type="EMBL" id="JAOTJD010000015">
    <property type="protein sequence ID" value="MFD3264171.1"/>
    <property type="molecule type" value="Genomic_DNA"/>
</dbReference>
<organism evidence="13 14">
    <name type="scientific">Phenylobacterium ferrooxidans</name>
    <dbReference type="NCBI Taxonomy" id="2982689"/>
    <lineage>
        <taxon>Bacteria</taxon>
        <taxon>Pseudomonadati</taxon>
        <taxon>Pseudomonadota</taxon>
        <taxon>Alphaproteobacteria</taxon>
        <taxon>Caulobacterales</taxon>
        <taxon>Caulobacteraceae</taxon>
        <taxon>Phenylobacterium</taxon>
    </lineage>
</organism>
<evidence type="ECO:0000256" key="6">
    <source>
        <dbReference type="ARBA" id="ARBA00023136"/>
    </source>
</evidence>
<evidence type="ECO:0000259" key="12">
    <source>
        <dbReference type="Pfam" id="PF07715"/>
    </source>
</evidence>
<feature type="chain" id="PRO_5045340643" evidence="10">
    <location>
        <begin position="24"/>
        <end position="700"/>
    </location>
</feature>
<evidence type="ECO:0000259" key="11">
    <source>
        <dbReference type="Pfam" id="PF00593"/>
    </source>
</evidence>
<proteinExistence type="inferred from homology"/>
<keyword evidence="14" id="KW-1185">Reference proteome</keyword>
<keyword evidence="3 8" id="KW-1134">Transmembrane beta strand</keyword>
<feature type="domain" description="TonB-dependent receptor plug" evidence="12">
    <location>
        <begin position="46"/>
        <end position="150"/>
    </location>
</feature>
<dbReference type="InterPro" id="IPR036942">
    <property type="entry name" value="Beta-barrel_TonB_sf"/>
</dbReference>
<dbReference type="PROSITE" id="PS52016">
    <property type="entry name" value="TONB_DEPENDENT_REC_3"/>
    <property type="match status" value="1"/>
</dbReference>
<accession>A0ABW6CR03</accession>
<evidence type="ECO:0000313" key="14">
    <source>
        <dbReference type="Proteomes" id="UP001598130"/>
    </source>
</evidence>
<evidence type="ECO:0000256" key="4">
    <source>
        <dbReference type="ARBA" id="ARBA00022692"/>
    </source>
</evidence>
<keyword evidence="10" id="KW-0732">Signal</keyword>
<dbReference type="Pfam" id="PF07715">
    <property type="entry name" value="Plug"/>
    <property type="match status" value="1"/>
</dbReference>
<dbReference type="Proteomes" id="UP001598130">
    <property type="component" value="Unassembled WGS sequence"/>
</dbReference>
<dbReference type="PANTHER" id="PTHR30069:SF40">
    <property type="entry name" value="TONB-DEPENDENT RECEPTOR NMB0964-RELATED"/>
    <property type="match status" value="1"/>
</dbReference>
<evidence type="ECO:0000256" key="5">
    <source>
        <dbReference type="ARBA" id="ARBA00023077"/>
    </source>
</evidence>
<dbReference type="Gene3D" id="2.40.170.20">
    <property type="entry name" value="TonB-dependent receptor, beta-barrel domain"/>
    <property type="match status" value="1"/>
</dbReference>
<name>A0ABW6CR03_9CAUL</name>